<dbReference type="GO" id="GO:0008757">
    <property type="term" value="F:S-adenosylmethionine-dependent methyltransferase activity"/>
    <property type="evidence" value="ECO:0007669"/>
    <property type="project" value="InterPro"/>
</dbReference>
<keyword evidence="3" id="KW-1185">Reference proteome</keyword>
<dbReference type="KEGG" id="tvr:TVD_00510"/>
<name>A0A0G3FY72_9GAMM</name>
<dbReference type="RefSeq" id="WP_047250520.1">
    <property type="nucleotide sequence ID" value="NZ_CP011367.1"/>
</dbReference>
<dbReference type="OrthoDB" id="323463at2"/>
<evidence type="ECO:0000313" key="3">
    <source>
        <dbReference type="Proteomes" id="UP000064201"/>
    </source>
</evidence>
<feature type="domain" description="Methyltransferase type 11" evidence="1">
    <location>
        <begin position="57"/>
        <end position="147"/>
    </location>
</feature>
<accession>A0A0G3FY72</accession>
<dbReference type="AlphaFoldDB" id="A0A0G3FY72"/>
<dbReference type="PATRIC" id="fig|106634.4.peg.105"/>
<dbReference type="EMBL" id="CP011367">
    <property type="protein sequence ID" value="AKJ93935.1"/>
    <property type="molecule type" value="Genomic_DNA"/>
</dbReference>
<proteinExistence type="predicted"/>
<dbReference type="SUPFAM" id="SSF53335">
    <property type="entry name" value="S-adenosyl-L-methionine-dependent methyltransferases"/>
    <property type="match status" value="1"/>
</dbReference>
<dbReference type="Gene3D" id="3.40.50.150">
    <property type="entry name" value="Vaccinia Virus protein VP39"/>
    <property type="match status" value="1"/>
</dbReference>
<dbReference type="STRING" id="106634.TVD_00510"/>
<protein>
    <submittedName>
        <fullName evidence="2">Methyltransferase type 11</fullName>
    </submittedName>
</protein>
<organism evidence="2 3">
    <name type="scientific">Thioalkalivibrio versutus</name>
    <dbReference type="NCBI Taxonomy" id="106634"/>
    <lineage>
        <taxon>Bacteria</taxon>
        <taxon>Pseudomonadati</taxon>
        <taxon>Pseudomonadota</taxon>
        <taxon>Gammaproteobacteria</taxon>
        <taxon>Chromatiales</taxon>
        <taxon>Ectothiorhodospiraceae</taxon>
        <taxon>Thioalkalivibrio</taxon>
    </lineage>
</organism>
<dbReference type="PANTHER" id="PTHR43591">
    <property type="entry name" value="METHYLTRANSFERASE"/>
    <property type="match status" value="1"/>
</dbReference>
<dbReference type="InterPro" id="IPR013216">
    <property type="entry name" value="Methyltransf_11"/>
</dbReference>
<dbReference type="Pfam" id="PF08241">
    <property type="entry name" value="Methyltransf_11"/>
    <property type="match status" value="1"/>
</dbReference>
<gene>
    <name evidence="2" type="ORF">TVD_00510</name>
</gene>
<evidence type="ECO:0000259" key="1">
    <source>
        <dbReference type="Pfam" id="PF08241"/>
    </source>
</evidence>
<dbReference type="CDD" id="cd02440">
    <property type="entry name" value="AdoMet_MTases"/>
    <property type="match status" value="1"/>
</dbReference>
<sequence length="244" mass="27571">MKDAGFERRWRQRFLERGANLEDDAGIAGWTHSGLHSRVRQFERLWRRADLEPGRWLDVGCGAGTYTRMLHAQGHEVWGLDYSTPSLQKARDRSDPAIPWLAADINHLPLADAAFDGVLCFGVMQALSDPQPALAEIRRVLRPGGEAWVDALNLRCLPTAVREWRRCRRGRPPHLRYDDPQGLRAAAEAVGLRPEALYWLPLAPGRLARLQPLLENRGTRGFLQAVPAAGAWLSHSFILRVRRV</sequence>
<reference evidence="2 3" key="1">
    <citation type="submission" date="2015-04" db="EMBL/GenBank/DDBJ databases">
        <title>Complete Sequence for the Genome of the Thioalkalivibrio versutus D301.</title>
        <authorList>
            <person name="Mu T."/>
            <person name="Zhou J."/>
            <person name="Xu X."/>
        </authorList>
    </citation>
    <scope>NUCLEOTIDE SEQUENCE [LARGE SCALE GENOMIC DNA]</scope>
    <source>
        <strain evidence="2 3">D301</strain>
    </source>
</reference>
<dbReference type="GO" id="GO:0032259">
    <property type="term" value="P:methylation"/>
    <property type="evidence" value="ECO:0007669"/>
    <property type="project" value="UniProtKB-KW"/>
</dbReference>
<evidence type="ECO:0000313" key="2">
    <source>
        <dbReference type="EMBL" id="AKJ93935.1"/>
    </source>
</evidence>
<keyword evidence="2" id="KW-0489">Methyltransferase</keyword>
<keyword evidence="2" id="KW-0808">Transferase</keyword>
<dbReference type="InterPro" id="IPR029063">
    <property type="entry name" value="SAM-dependent_MTases_sf"/>
</dbReference>
<dbReference type="Proteomes" id="UP000064201">
    <property type="component" value="Chromosome"/>
</dbReference>
<dbReference type="PANTHER" id="PTHR43591:SF24">
    <property type="entry name" value="2-METHOXY-6-POLYPRENYL-1,4-BENZOQUINOL METHYLASE, MITOCHONDRIAL"/>
    <property type="match status" value="1"/>
</dbReference>